<protein>
    <recommendedName>
        <fullName evidence="2">Neutral/alkaline non-lysosomal ceramidase N-terminal domain-containing protein</fullName>
    </recommendedName>
</protein>
<reference evidence="3 4" key="1">
    <citation type="submission" date="2018-12" db="EMBL/GenBank/DDBJ databases">
        <authorList>
            <person name="Toschakov S.V."/>
        </authorList>
    </citation>
    <scope>NUCLEOTIDE SEQUENCE [LARGE SCALE GENOMIC DNA]</scope>
    <source>
        <strain evidence="3 4">GM2012</strain>
    </source>
</reference>
<accession>A0A432MPL1</accession>
<keyword evidence="4" id="KW-1185">Reference proteome</keyword>
<comment type="caution">
    <text evidence="3">The sequence shown here is derived from an EMBL/GenBank/DDBJ whole genome shotgun (WGS) entry which is preliminary data.</text>
</comment>
<gene>
    <name evidence="3" type="ORF">TsocGM_03530</name>
</gene>
<dbReference type="RefSeq" id="WP_126723934.1">
    <property type="nucleotide sequence ID" value="NZ_RYZH01000004.1"/>
</dbReference>
<evidence type="ECO:0000313" key="3">
    <source>
        <dbReference type="EMBL" id="RUL89199.1"/>
    </source>
</evidence>
<feature type="chain" id="PRO_5019521644" description="Neutral/alkaline non-lysosomal ceramidase N-terminal domain-containing protein" evidence="1">
    <location>
        <begin position="22"/>
        <end position="459"/>
    </location>
</feature>
<keyword evidence="1" id="KW-0732">Signal</keyword>
<dbReference type="Pfam" id="PF04734">
    <property type="entry name" value="Ceramidase_alk"/>
    <property type="match status" value="1"/>
</dbReference>
<organism evidence="3 4">
    <name type="scientific">Tautonia sociabilis</name>
    <dbReference type="NCBI Taxonomy" id="2080755"/>
    <lineage>
        <taxon>Bacteria</taxon>
        <taxon>Pseudomonadati</taxon>
        <taxon>Planctomycetota</taxon>
        <taxon>Planctomycetia</taxon>
        <taxon>Isosphaerales</taxon>
        <taxon>Isosphaeraceae</taxon>
        <taxon>Tautonia</taxon>
    </lineage>
</organism>
<dbReference type="OrthoDB" id="264270at2"/>
<name>A0A432MPL1_9BACT</name>
<dbReference type="InterPro" id="IPR031329">
    <property type="entry name" value="NEUT/ALK_ceramidase_N"/>
</dbReference>
<dbReference type="Proteomes" id="UP000280296">
    <property type="component" value="Unassembled WGS sequence"/>
</dbReference>
<evidence type="ECO:0000313" key="4">
    <source>
        <dbReference type="Proteomes" id="UP000280296"/>
    </source>
</evidence>
<proteinExistence type="predicted"/>
<dbReference type="EMBL" id="RYZH01000004">
    <property type="protein sequence ID" value="RUL89199.1"/>
    <property type="molecule type" value="Genomic_DNA"/>
</dbReference>
<reference evidence="3 4" key="2">
    <citation type="submission" date="2019-01" db="EMBL/GenBank/DDBJ databases">
        <title>Tautonia sociabilis, a novel thermotolerant planctomycete of Isosphaeraceae family, isolated from a 4000 m deep subterranean habitat.</title>
        <authorList>
            <person name="Kovaleva O.L."/>
            <person name="Elcheninov A.G."/>
            <person name="Van Heerden E."/>
            <person name="Toshchakov S.V."/>
            <person name="Novikov A."/>
            <person name="Bonch-Osmolovskaya E.A."/>
            <person name="Kublanov I.V."/>
        </authorList>
    </citation>
    <scope>NUCLEOTIDE SEQUENCE [LARGE SCALE GENOMIC DNA]</scope>
    <source>
        <strain evidence="3 4">GM2012</strain>
    </source>
</reference>
<feature type="signal peptide" evidence="1">
    <location>
        <begin position="1"/>
        <end position="21"/>
    </location>
</feature>
<feature type="domain" description="Neutral/alkaline non-lysosomal ceramidase N-terminal" evidence="2">
    <location>
        <begin position="27"/>
        <end position="250"/>
    </location>
</feature>
<evidence type="ECO:0000259" key="2">
    <source>
        <dbReference type="Pfam" id="PF04734"/>
    </source>
</evidence>
<sequence length="459" mass="48477">MCSPSIVLTLLALAAAPSATAAAEVPVGVARVDVTPDGPIRLTGYGNRQTESDGVVQPLWAKALAVGGDEGDGPAVLITVDNLGIPDAMGARVAEAVGLPRDRLAICASHTHSAPMLAGVAPFIFAEEPTPEQQSRIDRYTDALADLLADAARAALADRRPARLAWGVGSAGFAANRRVLKDGVWTGFGVNPDGPVDHSLPVLSATDPDGSTRAILASYACHCTTLGGDFNQICGDWAGYAQERIERDHPGAVSLIAIGCGADANPEPRGQLSQAKDHGLALAHAVSKVLEGPMTPIGPLTQARLTRVDLPFAELPSRGDWKAKAGLANQEGRRARAMLARLDRGEEIPTALKDYPVQVWAFGDDLAMVFLAGEVVVDYAIHLRREADADRLWINAYSNDAPCYIASDRLLGEGGYEVDSSMIYYGQPTRFAHGVEDRVVDAVLGLLPEAFRRQGGGTR</sequence>
<dbReference type="AlphaFoldDB" id="A0A432MPL1"/>
<evidence type="ECO:0000256" key="1">
    <source>
        <dbReference type="SAM" id="SignalP"/>
    </source>
</evidence>